<dbReference type="EMBL" id="AJVK01013081">
    <property type="status" value="NOT_ANNOTATED_CDS"/>
    <property type="molecule type" value="Genomic_DNA"/>
</dbReference>
<sequence>MWSCRVVFLHVLLVLSYTLWAEGNDNLERNFLDNLEETFSKKWNASSEKIESEIDEIIHEFVNLKNQRKRFRRDTQWRGSDHLKLVGFEEMGSIPVSFPLDFCLINVFGATFAVALHSKGPKFENATNSTDISFLQLIGTDFEIVYQKELPKSHTMDCISMGDQAFVAVVGEFRKNTKDLGSPIFQIQQSGVRIVHLN</sequence>
<evidence type="ECO:0000313" key="1">
    <source>
        <dbReference type="EnsemblMetazoa" id="PPAI004455-PA"/>
    </source>
</evidence>
<dbReference type="VEuPathDB" id="VectorBase:PPAPM1_001338"/>
<name>A0A1B0GN92_PHLPP</name>
<proteinExistence type="predicted"/>
<reference evidence="1" key="1">
    <citation type="submission" date="2022-08" db="UniProtKB">
        <authorList>
            <consortium name="EnsemblMetazoa"/>
        </authorList>
    </citation>
    <scope>IDENTIFICATION</scope>
    <source>
        <strain evidence="1">Israel</strain>
    </source>
</reference>
<dbReference type="EnsemblMetazoa" id="PPAI004455-RA">
    <property type="protein sequence ID" value="PPAI004455-PA"/>
    <property type="gene ID" value="PPAI004455"/>
</dbReference>
<accession>A0A1B0GN92</accession>
<dbReference type="VEuPathDB" id="VectorBase:PPAI004455"/>
<organism evidence="1 2">
    <name type="scientific">Phlebotomus papatasi</name>
    <name type="common">Sandfly</name>
    <dbReference type="NCBI Taxonomy" id="29031"/>
    <lineage>
        <taxon>Eukaryota</taxon>
        <taxon>Metazoa</taxon>
        <taxon>Ecdysozoa</taxon>
        <taxon>Arthropoda</taxon>
        <taxon>Hexapoda</taxon>
        <taxon>Insecta</taxon>
        <taxon>Pterygota</taxon>
        <taxon>Neoptera</taxon>
        <taxon>Endopterygota</taxon>
        <taxon>Diptera</taxon>
        <taxon>Nematocera</taxon>
        <taxon>Psychodoidea</taxon>
        <taxon>Psychodidae</taxon>
        <taxon>Phlebotomus</taxon>
        <taxon>Phlebotomus</taxon>
    </lineage>
</organism>
<evidence type="ECO:0000313" key="2">
    <source>
        <dbReference type="Proteomes" id="UP000092462"/>
    </source>
</evidence>
<protein>
    <submittedName>
        <fullName evidence="1">Uncharacterized protein</fullName>
    </submittedName>
</protein>
<dbReference type="AlphaFoldDB" id="A0A1B0GN92"/>
<dbReference type="Proteomes" id="UP000092462">
    <property type="component" value="Unassembled WGS sequence"/>
</dbReference>
<dbReference type="EMBL" id="AJVK01013082">
    <property type="status" value="NOT_ANNOTATED_CDS"/>
    <property type="molecule type" value="Genomic_DNA"/>
</dbReference>
<keyword evidence="2" id="KW-1185">Reference proteome</keyword>